<name>A0AAV6UP19_9ARAC</name>
<accession>A0AAV6UP19</accession>
<keyword evidence="8" id="KW-1185">Reference proteome</keyword>
<comment type="similarity">
    <text evidence="2">Belongs to the clarin family.</text>
</comment>
<keyword evidence="5 6" id="KW-0472">Membrane</keyword>
<evidence type="ECO:0000256" key="1">
    <source>
        <dbReference type="ARBA" id="ARBA00004141"/>
    </source>
</evidence>
<dbReference type="PANTHER" id="PTHR31548:SF1">
    <property type="entry name" value="LD47387P"/>
    <property type="match status" value="1"/>
</dbReference>
<dbReference type="GO" id="GO:0007605">
    <property type="term" value="P:sensory perception of sound"/>
    <property type="evidence" value="ECO:0007669"/>
    <property type="project" value="UniProtKB-ARBA"/>
</dbReference>
<organism evidence="7 8">
    <name type="scientific">Oedothorax gibbosus</name>
    <dbReference type="NCBI Taxonomy" id="931172"/>
    <lineage>
        <taxon>Eukaryota</taxon>
        <taxon>Metazoa</taxon>
        <taxon>Ecdysozoa</taxon>
        <taxon>Arthropoda</taxon>
        <taxon>Chelicerata</taxon>
        <taxon>Arachnida</taxon>
        <taxon>Araneae</taxon>
        <taxon>Araneomorphae</taxon>
        <taxon>Entelegynae</taxon>
        <taxon>Araneoidea</taxon>
        <taxon>Linyphiidae</taxon>
        <taxon>Erigoninae</taxon>
        <taxon>Oedothorax</taxon>
    </lineage>
</organism>
<evidence type="ECO:0000313" key="7">
    <source>
        <dbReference type="EMBL" id="KAG8185852.1"/>
    </source>
</evidence>
<feature type="transmembrane region" description="Helical" evidence="6">
    <location>
        <begin position="90"/>
        <end position="117"/>
    </location>
</feature>
<evidence type="ECO:0000256" key="2">
    <source>
        <dbReference type="ARBA" id="ARBA00005787"/>
    </source>
</evidence>
<keyword evidence="4 6" id="KW-1133">Transmembrane helix</keyword>
<reference evidence="7 8" key="1">
    <citation type="journal article" date="2022" name="Nat. Ecol. Evol.">
        <title>A masculinizing supergene underlies an exaggerated male reproductive morph in a spider.</title>
        <authorList>
            <person name="Hendrickx F."/>
            <person name="De Corte Z."/>
            <person name="Sonet G."/>
            <person name="Van Belleghem S.M."/>
            <person name="Kostlbacher S."/>
            <person name="Vangestel C."/>
        </authorList>
    </citation>
    <scope>NUCLEOTIDE SEQUENCE [LARGE SCALE GENOMIC DNA]</scope>
    <source>
        <strain evidence="7">W744_W776</strain>
    </source>
</reference>
<feature type="transmembrane region" description="Helical" evidence="6">
    <location>
        <begin position="146"/>
        <end position="169"/>
    </location>
</feature>
<dbReference type="PANTHER" id="PTHR31548">
    <property type="entry name" value="CLARIN"/>
    <property type="match status" value="1"/>
</dbReference>
<dbReference type="EMBL" id="JAFNEN010000322">
    <property type="protein sequence ID" value="KAG8185852.1"/>
    <property type="molecule type" value="Genomic_DNA"/>
</dbReference>
<feature type="transmembrane region" description="Helical" evidence="6">
    <location>
        <begin position="57"/>
        <end position="83"/>
    </location>
</feature>
<dbReference type="AlphaFoldDB" id="A0AAV6UP19"/>
<keyword evidence="3 6" id="KW-0812">Transmembrane</keyword>
<gene>
    <name evidence="7" type="ORF">JTE90_004394</name>
</gene>
<dbReference type="Proteomes" id="UP000827092">
    <property type="component" value="Unassembled WGS sequence"/>
</dbReference>
<evidence type="ECO:0000313" key="8">
    <source>
        <dbReference type="Proteomes" id="UP000827092"/>
    </source>
</evidence>
<evidence type="ECO:0000256" key="6">
    <source>
        <dbReference type="SAM" id="Phobius"/>
    </source>
</evidence>
<sequence>MLFVCVSKLKSCMYSSKENSTERVRDLHDNFYVKNGENVTELSGDDFTFSLPDFDTWIVTVSSLSLAAMFSITGGAFAIVNAVRNSAELVFGFVGILIWNSFGILSGTVSILSWLVLYLSRFRKNVLSREELSQHWVSQHRSCVGLSFYLVVAATLLFALNTALVAAIIRQPWVDRKLRAELRRKLGKGKYGQDYGHGSMASSLTKKKNMGSVISV</sequence>
<comment type="subcellular location">
    <subcellularLocation>
        <location evidence="1">Membrane</location>
        <topology evidence="1">Multi-pass membrane protein</topology>
    </subcellularLocation>
</comment>
<evidence type="ECO:0000256" key="3">
    <source>
        <dbReference type="ARBA" id="ARBA00022692"/>
    </source>
</evidence>
<evidence type="ECO:0000256" key="4">
    <source>
        <dbReference type="ARBA" id="ARBA00022989"/>
    </source>
</evidence>
<comment type="caution">
    <text evidence="7">The sequence shown here is derived from an EMBL/GenBank/DDBJ whole genome shotgun (WGS) entry which is preliminary data.</text>
</comment>
<evidence type="ECO:0000256" key="5">
    <source>
        <dbReference type="ARBA" id="ARBA00023136"/>
    </source>
</evidence>
<dbReference type="InterPro" id="IPR026748">
    <property type="entry name" value="Clarin"/>
</dbReference>
<dbReference type="GO" id="GO:0016020">
    <property type="term" value="C:membrane"/>
    <property type="evidence" value="ECO:0007669"/>
    <property type="project" value="UniProtKB-SubCell"/>
</dbReference>
<proteinExistence type="inferred from homology"/>
<protein>
    <submittedName>
        <fullName evidence="7">Uncharacterized protein</fullName>
    </submittedName>
</protein>